<keyword evidence="2 4" id="KW-0697">Rotamase</keyword>
<dbReference type="Gene3D" id="2.40.100.10">
    <property type="entry name" value="Cyclophilin-like"/>
    <property type="match status" value="1"/>
</dbReference>
<reference evidence="6" key="1">
    <citation type="submission" date="2014-03" db="EMBL/GenBank/DDBJ databases">
        <authorList>
            <person name="Casaregola S."/>
        </authorList>
    </citation>
    <scope>NUCLEOTIDE SEQUENCE [LARGE SCALE GENOMIC DNA]</scope>
    <source>
        <strain evidence="6">CLIB 918</strain>
    </source>
</reference>
<evidence type="ECO:0000256" key="2">
    <source>
        <dbReference type="ARBA" id="ARBA00023110"/>
    </source>
</evidence>
<evidence type="ECO:0000256" key="3">
    <source>
        <dbReference type="ARBA" id="ARBA00023235"/>
    </source>
</evidence>
<organism evidence="6 7">
    <name type="scientific">Geotrichum candidum</name>
    <name type="common">Oospora lactis</name>
    <name type="synonym">Dipodascus geotrichum</name>
    <dbReference type="NCBI Taxonomy" id="1173061"/>
    <lineage>
        <taxon>Eukaryota</taxon>
        <taxon>Fungi</taxon>
        <taxon>Dikarya</taxon>
        <taxon>Ascomycota</taxon>
        <taxon>Saccharomycotina</taxon>
        <taxon>Dipodascomycetes</taxon>
        <taxon>Dipodascales</taxon>
        <taxon>Dipodascaceae</taxon>
        <taxon>Geotrichum</taxon>
    </lineage>
</organism>
<evidence type="ECO:0000259" key="5">
    <source>
        <dbReference type="PROSITE" id="PS50072"/>
    </source>
</evidence>
<dbReference type="PROSITE" id="PS00170">
    <property type="entry name" value="CSA_PPIASE_1"/>
    <property type="match status" value="1"/>
</dbReference>
<dbReference type="STRING" id="1173061.A0A0J9X4Y6"/>
<dbReference type="PROSITE" id="PS50072">
    <property type="entry name" value="CSA_PPIASE_2"/>
    <property type="match status" value="1"/>
</dbReference>
<name>A0A0J9X4Y6_GEOCN</name>
<evidence type="ECO:0000313" key="6">
    <source>
        <dbReference type="EMBL" id="CDO52170.1"/>
    </source>
</evidence>
<comment type="function">
    <text evidence="4">PPIases accelerate the folding of proteins. It catalyzes the cis-trans isomerization of proline imidic peptide bonds in oligopeptides.</text>
</comment>
<dbReference type="GO" id="GO:0000324">
    <property type="term" value="C:fungal-type vacuole"/>
    <property type="evidence" value="ECO:0007669"/>
    <property type="project" value="TreeGrafter"/>
</dbReference>
<gene>
    <name evidence="6" type="ORF">BN980_GECA02s06830g</name>
</gene>
<dbReference type="PANTHER" id="PTHR11071">
    <property type="entry name" value="PEPTIDYL-PROLYL CIS-TRANS ISOMERASE"/>
    <property type="match status" value="1"/>
</dbReference>
<comment type="caution">
    <text evidence="6">The sequence shown here is derived from an EMBL/GenBank/DDBJ whole genome shotgun (WGS) entry which is preliminary data.</text>
</comment>
<proteinExistence type="inferred from homology"/>
<dbReference type="GO" id="GO:0003755">
    <property type="term" value="F:peptidyl-prolyl cis-trans isomerase activity"/>
    <property type="evidence" value="ECO:0007669"/>
    <property type="project" value="UniProtKB-UniRule"/>
</dbReference>
<dbReference type="FunFam" id="2.40.100.10:FF:000001">
    <property type="entry name" value="Peptidyl-prolyl cis-trans isomerase"/>
    <property type="match status" value="1"/>
</dbReference>
<dbReference type="InterPro" id="IPR029000">
    <property type="entry name" value="Cyclophilin-like_dom_sf"/>
</dbReference>
<dbReference type="GO" id="GO:0006457">
    <property type="term" value="P:protein folding"/>
    <property type="evidence" value="ECO:0007669"/>
    <property type="project" value="InterPro"/>
</dbReference>
<dbReference type="InterPro" id="IPR002130">
    <property type="entry name" value="Cyclophilin-type_PPIase_dom"/>
</dbReference>
<dbReference type="GO" id="GO:0005783">
    <property type="term" value="C:endoplasmic reticulum"/>
    <property type="evidence" value="ECO:0007669"/>
    <property type="project" value="TreeGrafter"/>
</dbReference>
<dbReference type="Pfam" id="PF00160">
    <property type="entry name" value="Pro_isomerase"/>
    <property type="match status" value="1"/>
</dbReference>
<dbReference type="AlphaFoldDB" id="A0A0J9X4Y6"/>
<feature type="domain" description="PPIase cyclophilin-type" evidence="5">
    <location>
        <begin position="39"/>
        <end position="196"/>
    </location>
</feature>
<evidence type="ECO:0000313" key="7">
    <source>
        <dbReference type="Proteomes" id="UP000242525"/>
    </source>
</evidence>
<dbReference type="SUPFAM" id="SSF50891">
    <property type="entry name" value="Cyclophilin-like"/>
    <property type="match status" value="1"/>
</dbReference>
<dbReference type="PANTHER" id="PTHR11071:SF561">
    <property type="entry name" value="PEPTIDYL-PROLYL CIS-TRANS ISOMERASE D-RELATED"/>
    <property type="match status" value="1"/>
</dbReference>
<feature type="chain" id="PRO_5006516807" description="Peptidyl-prolyl cis-trans isomerase" evidence="4">
    <location>
        <begin position="21"/>
        <end position="223"/>
    </location>
</feature>
<comment type="catalytic activity">
    <reaction evidence="1 4">
        <text>[protein]-peptidylproline (omega=180) = [protein]-peptidylproline (omega=0)</text>
        <dbReference type="Rhea" id="RHEA:16237"/>
        <dbReference type="Rhea" id="RHEA-COMP:10747"/>
        <dbReference type="Rhea" id="RHEA-COMP:10748"/>
        <dbReference type="ChEBI" id="CHEBI:83833"/>
        <dbReference type="ChEBI" id="CHEBI:83834"/>
        <dbReference type="EC" id="5.2.1.8"/>
    </reaction>
</comment>
<keyword evidence="4" id="KW-0732">Signal</keyword>
<accession>A0A0J9X4Y6</accession>
<evidence type="ECO:0000256" key="4">
    <source>
        <dbReference type="RuleBase" id="RU363019"/>
    </source>
</evidence>
<keyword evidence="3 4" id="KW-0413">Isomerase</keyword>
<dbReference type="Proteomes" id="UP000242525">
    <property type="component" value="Unassembled WGS sequence"/>
</dbReference>
<dbReference type="EMBL" id="CCBN010000002">
    <property type="protein sequence ID" value="CDO52170.1"/>
    <property type="molecule type" value="Genomic_DNA"/>
</dbReference>
<feature type="signal peptide" evidence="4">
    <location>
        <begin position="1"/>
        <end position="20"/>
    </location>
</feature>
<evidence type="ECO:0000256" key="1">
    <source>
        <dbReference type="ARBA" id="ARBA00000971"/>
    </source>
</evidence>
<dbReference type="PRINTS" id="PR00153">
    <property type="entry name" value="CSAPPISMRASE"/>
</dbReference>
<dbReference type="OrthoDB" id="193499at2759"/>
<protein>
    <recommendedName>
        <fullName evidence="4">Peptidyl-prolyl cis-trans isomerase</fullName>
        <shortName evidence="4">PPIase</shortName>
        <ecNumber evidence="4">5.2.1.8</ecNumber>
    </recommendedName>
</protein>
<dbReference type="EC" id="5.2.1.8" evidence="4"/>
<comment type="similarity">
    <text evidence="4">Belongs to the cyclophilin-type PPIase family.</text>
</comment>
<sequence length="223" mass="24341">MRLTSAVAFLLTLLFSLVLADDSVAGASTTEPNITSKVYFDLLQGNEFLGRVVIGLFGDVVPKTAENFRVLATGERGFGYKGVTFHRVIKNFMIQGGDYNLPPGSQDKSIYGMRFPDENFELHHDRPGRLSMANAGPNTNGNQFFITTVVTPWLDNHHVVFGQVLEGMDVVKKIEATETGQNDKPKVDVVVSKCGELIEKTTPAIQGAPGVEELILKKQDAGL</sequence>
<dbReference type="GO" id="GO:0016018">
    <property type="term" value="F:cyclosporin A binding"/>
    <property type="evidence" value="ECO:0007669"/>
    <property type="project" value="TreeGrafter"/>
</dbReference>
<dbReference type="InterPro" id="IPR020892">
    <property type="entry name" value="Cyclophilin-type_PPIase_CS"/>
</dbReference>
<keyword evidence="7" id="KW-1185">Reference proteome</keyword>